<sequence length="242" mass="27547">METITYRNSKIPIQILPKGTLLFRKVINPEDDVKGVLLESGKRCITPNYNVFFHPNPFMGELALGGFIAEYGKSIYAYVLNHDVKILKLINPSKYTRRDKNKGTFIKRCSTVKKGCLPRSGRSWDPCMSDTLIEKYPNVVGMIAISMGDNAQYKASKKVTKKMKRFLNPVSDNRKLTGIPEIILHPLRQRPSDDLVSDSNVNHDTNYKVIQEFDVSDKAGMISFMEQHAIYDPNTSLYSYKS</sequence>
<name>A0A6C0ERH7_9ZZZZ</name>
<accession>A0A6C0ERH7</accession>
<evidence type="ECO:0000313" key="1">
    <source>
        <dbReference type="EMBL" id="QHT30939.1"/>
    </source>
</evidence>
<reference evidence="1" key="1">
    <citation type="journal article" date="2020" name="Nature">
        <title>Giant virus diversity and host interactions through global metagenomics.</title>
        <authorList>
            <person name="Schulz F."/>
            <person name="Roux S."/>
            <person name="Paez-Espino D."/>
            <person name="Jungbluth S."/>
            <person name="Walsh D.A."/>
            <person name="Denef V.J."/>
            <person name="McMahon K.D."/>
            <person name="Konstantinidis K.T."/>
            <person name="Eloe-Fadrosh E.A."/>
            <person name="Kyrpides N.C."/>
            <person name="Woyke T."/>
        </authorList>
    </citation>
    <scope>NUCLEOTIDE SEQUENCE</scope>
    <source>
        <strain evidence="1">GVMAG-M-3300009151-50</strain>
    </source>
</reference>
<proteinExistence type="predicted"/>
<organism evidence="1">
    <name type="scientific">viral metagenome</name>
    <dbReference type="NCBI Taxonomy" id="1070528"/>
    <lineage>
        <taxon>unclassified sequences</taxon>
        <taxon>metagenomes</taxon>
        <taxon>organismal metagenomes</taxon>
    </lineage>
</organism>
<protein>
    <submittedName>
        <fullName evidence="1">Uncharacterized protein</fullName>
    </submittedName>
</protein>
<dbReference type="AlphaFoldDB" id="A0A6C0ERH7"/>
<dbReference type="EMBL" id="MN738914">
    <property type="protein sequence ID" value="QHT30939.1"/>
    <property type="molecule type" value="Genomic_DNA"/>
</dbReference>